<dbReference type="EMBL" id="FN667742">
    <property type="protein sequence ID" value="CBJ88943.1"/>
    <property type="molecule type" value="Genomic_DNA"/>
</dbReference>
<dbReference type="HOGENOM" id="CLU_2721376_0_0_6"/>
<accession>D3VKJ1</accession>
<dbReference type="STRING" id="406817.XNC1_0872"/>
<dbReference type="PANTHER" id="PTHR11006:SF4">
    <property type="entry name" value="PROTEIN ARGININE N-METHYLTRANSFERASE 7"/>
    <property type="match status" value="1"/>
</dbReference>
<dbReference type="GeneID" id="24904209"/>
<dbReference type="InterPro" id="IPR029063">
    <property type="entry name" value="SAM-dependent_MTases_sf"/>
</dbReference>
<protein>
    <submittedName>
        <fullName evidence="1">Uncharacterized protein</fullName>
    </submittedName>
</protein>
<proteinExistence type="predicted"/>
<name>D3VKJ1_XENNA</name>
<dbReference type="Gene3D" id="3.40.50.150">
    <property type="entry name" value="Vaccinia Virus protein VP39"/>
    <property type="match status" value="1"/>
</dbReference>
<dbReference type="PANTHER" id="PTHR11006">
    <property type="entry name" value="PROTEIN ARGININE N-METHYLTRANSFERASE"/>
    <property type="match status" value="1"/>
</dbReference>
<reference evidence="1 2" key="1">
    <citation type="journal article" date="2011" name="PLoS ONE">
        <title>The entomopathogenic bacterial endosymbionts xenorhabdus and photorhabdus: convergent lifestyles from divergent genomes.</title>
        <authorList>
            <person name="Chaston J.M."/>
            <person name="Suen G."/>
            <person name="Tucker S.L."/>
            <person name="Andersen A.W."/>
            <person name="Bhasin A."/>
            <person name="Bode E."/>
            <person name="Bode H.B."/>
            <person name="Brachmann A.O."/>
            <person name="Cowles C.E."/>
            <person name="Cowles K.N."/>
            <person name="Darby C."/>
            <person name="de Leon L."/>
            <person name="Drace K."/>
            <person name="Du Z."/>
            <person name="Givaudan A."/>
            <person name="Herbert Tran E.E."/>
            <person name="Jewell K.A."/>
            <person name="Knack J.J."/>
            <person name="Krasomil-Osterfeld K.C."/>
            <person name="Kukor R."/>
            <person name="Lanois A."/>
            <person name="Latreille P."/>
            <person name="Leimgruber N.K."/>
            <person name="Lipke C.M."/>
            <person name="Liu R."/>
            <person name="Lu X."/>
            <person name="Martens E.C."/>
            <person name="Marri P.R."/>
            <person name="Medigue C."/>
            <person name="Menard M.L."/>
            <person name="Miller N.M."/>
            <person name="Morales-Soto N."/>
            <person name="Norton S."/>
            <person name="Ogier J.C."/>
            <person name="Orchard S.S."/>
            <person name="Park D."/>
            <person name="Park Y."/>
            <person name="Qurollo B.A."/>
            <person name="Sugar D.R."/>
            <person name="Richards G.R."/>
            <person name="Rouy Z."/>
            <person name="Slominski B."/>
            <person name="Slominski K."/>
            <person name="Snyder H."/>
            <person name="Tjaden B.C."/>
            <person name="van der Hoeven R."/>
            <person name="Welch R.D."/>
            <person name="Wheeler C."/>
            <person name="Xiang B."/>
            <person name="Barbazuk B."/>
            <person name="Gaudriault S."/>
            <person name="Goodner B."/>
            <person name="Slater S.C."/>
            <person name="Forst S."/>
            <person name="Goldman B.S."/>
            <person name="Goodrich-Blair H."/>
        </authorList>
    </citation>
    <scope>NUCLEOTIDE SEQUENCE [LARGE SCALE GENOMIC DNA]</scope>
    <source>
        <strain evidence="2">ATCC 19061 / DSM 3370 / CCUG 14189 / LMG 1036 / NCIMB 9965 / AN6</strain>
    </source>
</reference>
<dbReference type="GO" id="GO:0042054">
    <property type="term" value="F:histone methyltransferase activity"/>
    <property type="evidence" value="ECO:0007669"/>
    <property type="project" value="TreeGrafter"/>
</dbReference>
<evidence type="ECO:0000313" key="2">
    <source>
        <dbReference type="Proteomes" id="UP000008075"/>
    </source>
</evidence>
<dbReference type="RefSeq" id="WP_013183530.1">
    <property type="nucleotide sequence ID" value="NC_014228.1"/>
</dbReference>
<dbReference type="GO" id="GO:0016274">
    <property type="term" value="F:protein-arginine N-methyltransferase activity"/>
    <property type="evidence" value="ECO:0007669"/>
    <property type="project" value="InterPro"/>
</dbReference>
<dbReference type="Proteomes" id="UP000008075">
    <property type="component" value="Chromosome"/>
</dbReference>
<dbReference type="eggNOG" id="COG4076">
    <property type="taxonomic scope" value="Bacteria"/>
</dbReference>
<dbReference type="AlphaFoldDB" id="D3VKJ1"/>
<evidence type="ECO:0000313" key="1">
    <source>
        <dbReference type="EMBL" id="CBJ88943.1"/>
    </source>
</evidence>
<organism evidence="1 2">
    <name type="scientific">Xenorhabdus nematophila (strain ATCC 19061 / DSM 3370 / CCUG 14189 / LMG 1036 / NCIMB 9965 / AN6)</name>
    <dbReference type="NCBI Taxonomy" id="406817"/>
    <lineage>
        <taxon>Bacteria</taxon>
        <taxon>Pseudomonadati</taxon>
        <taxon>Pseudomonadota</taxon>
        <taxon>Gammaproteobacteria</taxon>
        <taxon>Enterobacterales</taxon>
        <taxon>Morganellaceae</taxon>
        <taxon>Xenorhabdus</taxon>
    </lineage>
</organism>
<sequence>MLNNGMRSFDSWHFSMLNDNVRTFALESAIKELDLNGKKVFEIGTGAGLTSMMFAKYGAKKILTCEINKQLY</sequence>
<dbReference type="InterPro" id="IPR025799">
    <property type="entry name" value="Arg_MeTrfase"/>
</dbReference>
<dbReference type="SUPFAM" id="SSF53335">
    <property type="entry name" value="S-adenosyl-L-methionine-dependent methyltransferases"/>
    <property type="match status" value="1"/>
</dbReference>
<dbReference type="KEGG" id="xne:XNC1_0872"/>
<keyword evidence="2" id="KW-1185">Reference proteome</keyword>
<gene>
    <name evidence="1" type="ordered locus">XNC1_0872</name>
</gene>